<protein>
    <submittedName>
        <fullName evidence="2">DEKNAAC100417</fullName>
    </submittedName>
</protein>
<gene>
    <name evidence="2" type="ORF">BRENAR_LOCUS107</name>
</gene>
<dbReference type="FunCoup" id="A0A448YEP2">
    <property type="interactions" value="35"/>
</dbReference>
<keyword evidence="3" id="KW-1185">Reference proteome</keyword>
<dbReference type="EMBL" id="CAACVR010000001">
    <property type="protein sequence ID" value="VEU19370.1"/>
    <property type="molecule type" value="Genomic_DNA"/>
</dbReference>
<dbReference type="InParanoid" id="A0A448YEP2"/>
<dbReference type="Proteomes" id="UP000290900">
    <property type="component" value="Unassembled WGS sequence"/>
</dbReference>
<dbReference type="AlphaFoldDB" id="A0A448YEP2"/>
<sequence length="207" mass="23347">MPSLQLHEKFHRRAMEGIEIGGQLQVMKFGRTVQEFEMSSNLHAKVVEADPRNRRAVQIIRESLELVNKELNAPKDNESWSIDGGLKGKVFVCICKSRIVGVCSTDKPSRGYWMVYETGSLVPRQTLKLQIGISRIYVSHKFRRHGIGLKLLQAVAKNSYYGLTLKGHQIGWSQPSQFGGLLAKRFNGVKHPGSGKILIPVYKEEEC</sequence>
<evidence type="ECO:0000313" key="2">
    <source>
        <dbReference type="EMBL" id="VEU19370.1"/>
    </source>
</evidence>
<dbReference type="GO" id="GO:0000785">
    <property type="term" value="C:chromatin"/>
    <property type="evidence" value="ECO:0007669"/>
    <property type="project" value="TreeGrafter"/>
</dbReference>
<dbReference type="STRING" id="13370.A0A448YEP2"/>
<dbReference type="PANTHER" id="PTHR45884">
    <property type="entry name" value="N-ACETYLTRANSFERASE ECO"/>
    <property type="match status" value="1"/>
</dbReference>
<dbReference type="GO" id="GO:0061733">
    <property type="term" value="F:protein-lysine-acetyltransferase activity"/>
    <property type="evidence" value="ECO:0007669"/>
    <property type="project" value="TreeGrafter"/>
</dbReference>
<dbReference type="InterPro" id="IPR028009">
    <property type="entry name" value="ESCO_Acetyltransf_dom"/>
</dbReference>
<reference evidence="2 3" key="1">
    <citation type="submission" date="2018-12" db="EMBL/GenBank/DDBJ databases">
        <authorList>
            <person name="Tiukova I."/>
            <person name="Dainat J."/>
        </authorList>
    </citation>
    <scope>NUCLEOTIDE SEQUENCE [LARGE SCALE GENOMIC DNA]</scope>
</reference>
<evidence type="ECO:0000259" key="1">
    <source>
        <dbReference type="Pfam" id="PF13880"/>
    </source>
</evidence>
<dbReference type="Pfam" id="PF13880">
    <property type="entry name" value="Acetyltransf_13"/>
    <property type="match status" value="1"/>
</dbReference>
<feature type="domain" description="N-acetyltransferase ESCO acetyl-transferase" evidence="1">
    <location>
        <begin position="130"/>
        <end position="190"/>
    </location>
</feature>
<dbReference type="PANTHER" id="PTHR45884:SF2">
    <property type="entry name" value="N-ACETYLTRANSFERASE ECO"/>
    <property type="match status" value="1"/>
</dbReference>
<dbReference type="GO" id="GO:0005634">
    <property type="term" value="C:nucleus"/>
    <property type="evidence" value="ECO:0007669"/>
    <property type="project" value="TreeGrafter"/>
</dbReference>
<dbReference type="CDD" id="cd04301">
    <property type="entry name" value="NAT_SF"/>
    <property type="match status" value="1"/>
</dbReference>
<organism evidence="2 3">
    <name type="scientific">Brettanomyces naardenensis</name>
    <name type="common">Yeast</name>
    <dbReference type="NCBI Taxonomy" id="13370"/>
    <lineage>
        <taxon>Eukaryota</taxon>
        <taxon>Fungi</taxon>
        <taxon>Dikarya</taxon>
        <taxon>Ascomycota</taxon>
        <taxon>Saccharomycotina</taxon>
        <taxon>Pichiomycetes</taxon>
        <taxon>Pichiales</taxon>
        <taxon>Pichiaceae</taxon>
        <taxon>Brettanomyces</taxon>
    </lineage>
</organism>
<dbReference type="GO" id="GO:0007064">
    <property type="term" value="P:mitotic sister chromatid cohesion"/>
    <property type="evidence" value="ECO:0007669"/>
    <property type="project" value="TreeGrafter"/>
</dbReference>
<evidence type="ECO:0000313" key="3">
    <source>
        <dbReference type="Proteomes" id="UP000290900"/>
    </source>
</evidence>
<proteinExistence type="predicted"/>
<accession>A0A448YEP2</accession>
<dbReference type="OrthoDB" id="428854at2759"/>
<dbReference type="InterPro" id="IPR016181">
    <property type="entry name" value="Acyl_CoA_acyltransferase"/>
</dbReference>
<dbReference type="SUPFAM" id="SSF55729">
    <property type="entry name" value="Acyl-CoA N-acyltransferases (Nat)"/>
    <property type="match status" value="1"/>
</dbReference>
<dbReference type="Gene3D" id="3.40.630.30">
    <property type="match status" value="1"/>
</dbReference>
<name>A0A448YEP2_BRENA</name>